<dbReference type="InterPro" id="IPR033131">
    <property type="entry name" value="Pectinesterase_Asp_AS"/>
</dbReference>
<evidence type="ECO:0000256" key="8">
    <source>
        <dbReference type="ARBA" id="ARBA00023085"/>
    </source>
</evidence>
<accession>A0A3M7CVX8</accession>
<feature type="domain" description="Pectinesterase catalytic" evidence="12">
    <location>
        <begin position="28"/>
        <end position="310"/>
    </location>
</feature>
<evidence type="ECO:0000256" key="2">
    <source>
        <dbReference type="ARBA" id="ARBA00005184"/>
    </source>
</evidence>
<dbReference type="OrthoDB" id="2019149at2759"/>
<evidence type="ECO:0000313" key="14">
    <source>
        <dbReference type="Proteomes" id="UP000270230"/>
    </source>
</evidence>
<dbReference type="Pfam" id="PF01095">
    <property type="entry name" value="Pectinesterase"/>
    <property type="match status" value="1"/>
</dbReference>
<dbReference type="InterPro" id="IPR011050">
    <property type="entry name" value="Pectin_lyase_fold/virulence"/>
</dbReference>
<keyword evidence="8 11" id="KW-0063">Aspartyl esterase</keyword>
<keyword evidence="5 11" id="KW-0964">Secreted</keyword>
<dbReference type="UniPathway" id="UPA00545">
    <property type="reaction ID" value="UER00823"/>
</dbReference>
<evidence type="ECO:0000256" key="5">
    <source>
        <dbReference type="ARBA" id="ARBA00022525"/>
    </source>
</evidence>
<feature type="signal peptide" evidence="11">
    <location>
        <begin position="1"/>
        <end position="17"/>
    </location>
</feature>
<dbReference type="Gene3D" id="2.160.20.10">
    <property type="entry name" value="Single-stranded right-handed beta-helix, Pectin lyase-like"/>
    <property type="match status" value="1"/>
</dbReference>
<comment type="caution">
    <text evidence="13">The sequence shown here is derived from an EMBL/GenBank/DDBJ whole genome shotgun (WGS) entry which is preliminary data.</text>
</comment>
<comment type="pathway">
    <text evidence="2 11">Glycan metabolism; pectin degradation; 2-dehydro-3-deoxy-D-gluconate from pectin: step 1/5.</text>
</comment>
<gene>
    <name evidence="13" type="ORF">D0865_03801</name>
</gene>
<keyword evidence="11" id="KW-0961">Cell wall biogenesis/degradation</keyword>
<evidence type="ECO:0000256" key="6">
    <source>
        <dbReference type="ARBA" id="ARBA00022729"/>
    </source>
</evidence>
<dbReference type="GO" id="GO:0045490">
    <property type="term" value="P:pectin catabolic process"/>
    <property type="evidence" value="ECO:0007669"/>
    <property type="project" value="UniProtKB-UniRule"/>
</dbReference>
<name>A0A3M7CVX8_HORWE</name>
<dbReference type="Proteomes" id="UP000270230">
    <property type="component" value="Unassembled WGS sequence"/>
</dbReference>
<evidence type="ECO:0000256" key="3">
    <source>
        <dbReference type="ARBA" id="ARBA00008891"/>
    </source>
</evidence>
<dbReference type="InterPro" id="IPR012334">
    <property type="entry name" value="Pectin_lyas_fold"/>
</dbReference>
<reference evidence="13 14" key="1">
    <citation type="journal article" date="2018" name="BMC Genomics">
        <title>Genomic evidence for intraspecific hybridization in a clonal and extremely halotolerant yeast.</title>
        <authorList>
            <person name="Gostincar C."/>
            <person name="Stajich J.E."/>
            <person name="Zupancic J."/>
            <person name="Zalar P."/>
            <person name="Gunde-Cimerman N."/>
        </authorList>
    </citation>
    <scope>NUCLEOTIDE SEQUENCE [LARGE SCALE GENOMIC DNA]</scope>
    <source>
        <strain evidence="13 14">EXF-151</strain>
    </source>
</reference>
<dbReference type="SUPFAM" id="SSF51126">
    <property type="entry name" value="Pectin lyase-like"/>
    <property type="match status" value="1"/>
</dbReference>
<comment type="function">
    <text evidence="11">Involved in maceration and soft-rotting of plant tissue.</text>
</comment>
<dbReference type="EC" id="3.1.1.11" evidence="4 11"/>
<evidence type="ECO:0000256" key="7">
    <source>
        <dbReference type="ARBA" id="ARBA00022801"/>
    </source>
</evidence>
<dbReference type="PANTHER" id="PTHR31321:SF127">
    <property type="entry name" value="PECTINESTERASE"/>
    <property type="match status" value="1"/>
</dbReference>
<evidence type="ECO:0000256" key="4">
    <source>
        <dbReference type="ARBA" id="ARBA00013229"/>
    </source>
</evidence>
<dbReference type="EMBL" id="QWIN01000219">
    <property type="protein sequence ID" value="RMY56153.1"/>
    <property type="molecule type" value="Genomic_DNA"/>
</dbReference>
<comment type="subcellular location">
    <subcellularLocation>
        <location evidence="1 11">Secreted</location>
    </subcellularLocation>
</comment>
<evidence type="ECO:0000259" key="12">
    <source>
        <dbReference type="Pfam" id="PF01095"/>
    </source>
</evidence>
<proteinExistence type="inferred from homology"/>
<dbReference type="FunFam" id="2.160.20.10:FF:000014">
    <property type="entry name" value="Pectinesterase"/>
    <property type="match status" value="1"/>
</dbReference>
<comment type="similarity">
    <text evidence="3">Belongs to the pectinesterase family.</text>
</comment>
<evidence type="ECO:0000256" key="10">
    <source>
        <dbReference type="PROSITE-ProRule" id="PRU10040"/>
    </source>
</evidence>
<keyword evidence="6 11" id="KW-0732">Signal</keyword>
<dbReference type="InterPro" id="IPR000070">
    <property type="entry name" value="Pectinesterase_cat"/>
</dbReference>
<evidence type="ECO:0000256" key="9">
    <source>
        <dbReference type="ARBA" id="ARBA00047928"/>
    </source>
</evidence>
<sequence>MKFSLAGLALFTSYAAAFWRTSPPKGAVVVDQSGRHSDITTVQGGVDALSTDEEGLQSLFIYPGTYQEQVFISERAANLSIYGYTWDKFSYHLNAVTITQNLSQEQVPHNDLTATVRAHSSNFKMYNLNLENTYGEGSQALALSAQATNQGYYGVGLFGYQDTLLANEGREIYAKGKITGATDFIFGQRSRAWLEATPLPNLTRSSTDLTCLQSMNIRVTDDGYITANGRDDAENESYYVISKSSITGVNSDISTYLGRPWRTFSRVVVQYTYLGSVIEPSGWSIWNPGDERTGNVTYAEYGNYGPSSVQAVGEGARASFSEQLEEPVTKEDLFGKGFESEWWVDMDYLH</sequence>
<feature type="chain" id="PRO_5017851724" description="Pectinesterase" evidence="11">
    <location>
        <begin position="18"/>
        <end position="350"/>
    </location>
</feature>
<keyword evidence="7 11" id="KW-0378">Hydrolase</keyword>
<dbReference type="GO" id="GO:0042545">
    <property type="term" value="P:cell wall modification"/>
    <property type="evidence" value="ECO:0007669"/>
    <property type="project" value="UniProtKB-UniRule"/>
</dbReference>
<evidence type="ECO:0000313" key="13">
    <source>
        <dbReference type="EMBL" id="RMY56153.1"/>
    </source>
</evidence>
<protein>
    <recommendedName>
        <fullName evidence="4 11">Pectinesterase</fullName>
        <ecNumber evidence="4 11">3.1.1.11</ecNumber>
    </recommendedName>
</protein>
<feature type="active site" evidence="10">
    <location>
        <position position="183"/>
    </location>
</feature>
<comment type="catalytic activity">
    <reaction evidence="9 11">
        <text>[(1-&gt;4)-alpha-D-galacturonosyl methyl ester](n) + n H2O = [(1-&gt;4)-alpha-D-galacturonosyl](n) + n methanol + n H(+)</text>
        <dbReference type="Rhea" id="RHEA:22380"/>
        <dbReference type="Rhea" id="RHEA-COMP:14570"/>
        <dbReference type="Rhea" id="RHEA-COMP:14573"/>
        <dbReference type="ChEBI" id="CHEBI:15377"/>
        <dbReference type="ChEBI" id="CHEBI:15378"/>
        <dbReference type="ChEBI" id="CHEBI:17790"/>
        <dbReference type="ChEBI" id="CHEBI:140522"/>
        <dbReference type="ChEBI" id="CHEBI:140523"/>
        <dbReference type="EC" id="3.1.1.11"/>
    </reaction>
</comment>
<evidence type="ECO:0000256" key="1">
    <source>
        <dbReference type="ARBA" id="ARBA00004613"/>
    </source>
</evidence>
<dbReference type="PANTHER" id="PTHR31321">
    <property type="entry name" value="ACYL-COA THIOESTER HYDROLASE YBHC-RELATED"/>
    <property type="match status" value="1"/>
</dbReference>
<dbReference type="GO" id="GO:0005576">
    <property type="term" value="C:extracellular region"/>
    <property type="evidence" value="ECO:0007669"/>
    <property type="project" value="UniProtKB-SubCell"/>
</dbReference>
<evidence type="ECO:0000256" key="11">
    <source>
        <dbReference type="RuleBase" id="RU000589"/>
    </source>
</evidence>
<dbReference type="GO" id="GO:0030599">
    <property type="term" value="F:pectinesterase activity"/>
    <property type="evidence" value="ECO:0007669"/>
    <property type="project" value="UniProtKB-UniRule"/>
</dbReference>
<dbReference type="PROSITE" id="PS00503">
    <property type="entry name" value="PECTINESTERASE_2"/>
    <property type="match status" value="1"/>
</dbReference>
<dbReference type="AlphaFoldDB" id="A0A3M7CVX8"/>
<organism evidence="13 14">
    <name type="scientific">Hortaea werneckii</name>
    <name type="common">Black yeast</name>
    <name type="synonym">Cladosporium werneckii</name>
    <dbReference type="NCBI Taxonomy" id="91943"/>
    <lineage>
        <taxon>Eukaryota</taxon>
        <taxon>Fungi</taxon>
        <taxon>Dikarya</taxon>
        <taxon>Ascomycota</taxon>
        <taxon>Pezizomycotina</taxon>
        <taxon>Dothideomycetes</taxon>
        <taxon>Dothideomycetidae</taxon>
        <taxon>Mycosphaerellales</taxon>
        <taxon>Teratosphaeriaceae</taxon>
        <taxon>Hortaea</taxon>
    </lineage>
</organism>